<evidence type="ECO:0000313" key="2">
    <source>
        <dbReference type="Proteomes" id="UP000178985"/>
    </source>
</evidence>
<organism evidence="1 2">
    <name type="scientific">Candidatus Nomurabacteria bacterium RIFCSPHIGHO2_01_FULL_40_20</name>
    <dbReference type="NCBI Taxonomy" id="1801738"/>
    <lineage>
        <taxon>Bacteria</taxon>
        <taxon>Candidatus Nomuraibacteriota</taxon>
    </lineage>
</organism>
<accession>A0A1F6V2C2</accession>
<dbReference type="SUPFAM" id="SSF46689">
    <property type="entry name" value="Homeodomain-like"/>
    <property type="match status" value="1"/>
</dbReference>
<dbReference type="EMBL" id="MFTO01000012">
    <property type="protein sequence ID" value="OGI63823.1"/>
    <property type="molecule type" value="Genomic_DNA"/>
</dbReference>
<name>A0A1F6V2C2_9BACT</name>
<evidence type="ECO:0000313" key="1">
    <source>
        <dbReference type="EMBL" id="OGI63823.1"/>
    </source>
</evidence>
<reference evidence="1 2" key="1">
    <citation type="journal article" date="2016" name="Nat. Commun.">
        <title>Thousands of microbial genomes shed light on interconnected biogeochemical processes in an aquifer system.</title>
        <authorList>
            <person name="Anantharaman K."/>
            <person name="Brown C.T."/>
            <person name="Hug L.A."/>
            <person name="Sharon I."/>
            <person name="Castelle C.J."/>
            <person name="Probst A.J."/>
            <person name="Thomas B.C."/>
            <person name="Singh A."/>
            <person name="Wilkins M.J."/>
            <person name="Karaoz U."/>
            <person name="Brodie E.L."/>
            <person name="Williams K.H."/>
            <person name="Hubbard S.S."/>
            <person name="Banfield J.F."/>
        </authorList>
    </citation>
    <scope>NUCLEOTIDE SEQUENCE [LARGE SCALE GENOMIC DNA]</scope>
</reference>
<gene>
    <name evidence="1" type="ORF">A2733_00670</name>
</gene>
<proteinExistence type="predicted"/>
<dbReference type="Proteomes" id="UP000178985">
    <property type="component" value="Unassembled WGS sequence"/>
</dbReference>
<dbReference type="Gene3D" id="1.10.10.60">
    <property type="entry name" value="Homeodomain-like"/>
    <property type="match status" value="1"/>
</dbReference>
<dbReference type="AlphaFoldDB" id="A0A1F6V2C2"/>
<comment type="caution">
    <text evidence="1">The sequence shown here is derived from an EMBL/GenBank/DDBJ whole genome shotgun (WGS) entry which is preliminary data.</text>
</comment>
<sequence length="224" mass="26667">MRHDQPQAFELRKQGKTYREIEKLLGISRSTLCEWFRNEKWSIYIKKSNIENNTKISTIHLKKLNEARRLMLEKKYGQVEEDAVKEFEVNKNDPLFMAGLMVYAGEGDKANRYNIKLANSEFYLHLVFMSFLEKFLKIKRQNIKFWLLLYPDHDIEKLIGVWSDKLNIHKSNFYKSQVITGREKTRKLQYGVGNSIISSVALKKKILKWLEICRENFSKLEPRV</sequence>
<dbReference type="InterPro" id="IPR009057">
    <property type="entry name" value="Homeodomain-like_sf"/>
</dbReference>
<protein>
    <submittedName>
        <fullName evidence="1">Uncharacterized protein</fullName>
    </submittedName>
</protein>